<feature type="domain" description="Bin3-type SAM" evidence="7">
    <location>
        <begin position="1"/>
        <end position="101"/>
    </location>
</feature>
<evidence type="ECO:0000256" key="3">
    <source>
        <dbReference type="ARBA" id="ARBA00022679"/>
    </source>
</evidence>
<dbReference type="PANTHER" id="PTHR12315:SF0">
    <property type="entry name" value="7SK SNRNA METHYLPHOSPHATE CAPPING ENZYME"/>
    <property type="match status" value="1"/>
</dbReference>
<evidence type="ECO:0000259" key="7">
    <source>
        <dbReference type="PROSITE" id="PS51515"/>
    </source>
</evidence>
<keyword evidence="2 6" id="KW-0489">Methyltransferase</keyword>
<dbReference type="EC" id="2.1.1.-" evidence="6"/>
<dbReference type="GO" id="GO:0008173">
    <property type="term" value="F:RNA methyltransferase activity"/>
    <property type="evidence" value="ECO:0007669"/>
    <property type="project" value="UniProtKB-UniRule"/>
</dbReference>
<dbReference type="InterPro" id="IPR010675">
    <property type="entry name" value="Bin3_C"/>
</dbReference>
<dbReference type="Proteomes" id="UP000619265">
    <property type="component" value="Unassembled WGS sequence"/>
</dbReference>
<evidence type="ECO:0000256" key="6">
    <source>
        <dbReference type="RuleBase" id="RU367087"/>
    </source>
</evidence>
<reference evidence="8" key="2">
    <citation type="submission" date="2020-03" db="EMBL/GenBank/DDBJ databases">
        <title>Walnut 2.0.</title>
        <authorList>
            <person name="Marrano A."/>
            <person name="Britton M."/>
            <person name="Zimin A.V."/>
            <person name="Zaini P.A."/>
            <person name="Workman R."/>
            <person name="Puiu D."/>
            <person name="Bianco L."/>
            <person name="Allen B.J."/>
            <person name="Troggio M."/>
            <person name="Leslie C.A."/>
            <person name="Timp W."/>
            <person name="Dendekar A."/>
            <person name="Salzberg S.L."/>
            <person name="Neale D.B."/>
        </authorList>
    </citation>
    <scope>NUCLEOTIDE SEQUENCE</scope>
    <source>
        <tissue evidence="8">Leaves</tissue>
    </source>
</reference>
<gene>
    <name evidence="8" type="ORF">F2P56_011906</name>
</gene>
<dbReference type="InterPro" id="IPR024160">
    <property type="entry name" value="BIN3_SAM-bd_dom"/>
</dbReference>
<dbReference type="Gramene" id="Jr06_01060_p1">
    <property type="protein sequence ID" value="cds.Jr06_01060_p1"/>
    <property type="gene ID" value="Jr06_01060"/>
</dbReference>
<evidence type="ECO:0000313" key="9">
    <source>
        <dbReference type="Proteomes" id="UP000619265"/>
    </source>
</evidence>
<dbReference type="Gene3D" id="3.40.50.150">
    <property type="entry name" value="Vaccinia Virus protein VP39"/>
    <property type="match status" value="1"/>
</dbReference>
<keyword evidence="3 6" id="KW-0808">Transferase</keyword>
<dbReference type="Pfam" id="PF06859">
    <property type="entry name" value="Bin3"/>
    <property type="match status" value="1"/>
</dbReference>
<evidence type="ECO:0000256" key="5">
    <source>
        <dbReference type="PROSITE-ProRule" id="PRU00848"/>
    </source>
</evidence>
<reference evidence="8" key="1">
    <citation type="submission" date="2015-10" db="EMBL/GenBank/DDBJ databases">
        <authorList>
            <person name="Martinez-Garcia P.J."/>
            <person name="Crepeau M.W."/>
            <person name="Puiu D."/>
            <person name="Gonzalez-Ibeas D."/>
            <person name="Whalen J."/>
            <person name="Stevens K."/>
            <person name="Paul R."/>
            <person name="Butterfield T."/>
            <person name="Britton M."/>
            <person name="Reagan R."/>
            <person name="Chakraborty S."/>
            <person name="Walawage S.L."/>
            <person name="Vasquez-Gross H.A."/>
            <person name="Cardeno C."/>
            <person name="Famula R."/>
            <person name="Pratt K."/>
            <person name="Kuruganti S."/>
            <person name="Aradhya M.K."/>
            <person name="Leslie C.A."/>
            <person name="Dandekar A.M."/>
            <person name="Salzberg S.L."/>
            <person name="Wegrzyn J.L."/>
            <person name="Langley C.H."/>
            <person name="Neale D.B."/>
        </authorList>
    </citation>
    <scope>NUCLEOTIDE SEQUENCE</scope>
    <source>
        <tissue evidence="8">Leaves</tissue>
    </source>
</reference>
<dbReference type="PANTHER" id="PTHR12315">
    <property type="entry name" value="BICOID-INTERACTING PROTEIN RELATED"/>
    <property type="match status" value="1"/>
</dbReference>
<sequence length="101" mass="11500">MLLNRTVPHPVIAFQGFLDLRLNPISLSVTKWIHLNWGDEGLITLFSKIWRLLHPQGGILVLEPQPWKSHVSNCQVSESSRNWAGGHQVNTPWKLRTVACL</sequence>
<comment type="similarity">
    <text evidence="1 6">Belongs to the methyltransferase superfamily.</text>
</comment>
<proteinExistence type="inferred from homology"/>
<organism evidence="8 9">
    <name type="scientific">Juglans regia</name>
    <name type="common">English walnut</name>
    <dbReference type="NCBI Taxonomy" id="51240"/>
    <lineage>
        <taxon>Eukaryota</taxon>
        <taxon>Viridiplantae</taxon>
        <taxon>Streptophyta</taxon>
        <taxon>Embryophyta</taxon>
        <taxon>Tracheophyta</taxon>
        <taxon>Spermatophyta</taxon>
        <taxon>Magnoliopsida</taxon>
        <taxon>eudicotyledons</taxon>
        <taxon>Gunneridae</taxon>
        <taxon>Pentapetalae</taxon>
        <taxon>rosids</taxon>
        <taxon>fabids</taxon>
        <taxon>Fagales</taxon>
        <taxon>Juglandaceae</taxon>
        <taxon>Juglans</taxon>
    </lineage>
</organism>
<dbReference type="InterPro" id="IPR039772">
    <property type="entry name" value="Bin3-like"/>
</dbReference>
<dbReference type="AlphaFoldDB" id="A0A834CWD5"/>
<dbReference type="InterPro" id="IPR029063">
    <property type="entry name" value="SAM-dependent_MTases_sf"/>
</dbReference>
<accession>A0A834CWD5</accession>
<protein>
    <recommendedName>
        <fullName evidence="6">RNA methyltransferase</fullName>
        <ecNumber evidence="6">2.1.1.-</ecNumber>
    </recommendedName>
</protein>
<evidence type="ECO:0000256" key="4">
    <source>
        <dbReference type="ARBA" id="ARBA00022691"/>
    </source>
</evidence>
<dbReference type="GO" id="GO:0032259">
    <property type="term" value="P:methylation"/>
    <property type="evidence" value="ECO:0007669"/>
    <property type="project" value="UniProtKB-KW"/>
</dbReference>
<dbReference type="EMBL" id="LIHL02000006">
    <property type="protein sequence ID" value="KAF5467675.1"/>
    <property type="molecule type" value="Genomic_DNA"/>
</dbReference>
<evidence type="ECO:0000313" key="8">
    <source>
        <dbReference type="EMBL" id="KAF5467675.1"/>
    </source>
</evidence>
<dbReference type="PROSITE" id="PS51515">
    <property type="entry name" value="BIN3_SAM"/>
    <property type="match status" value="1"/>
</dbReference>
<dbReference type="GO" id="GO:0008171">
    <property type="term" value="F:O-methyltransferase activity"/>
    <property type="evidence" value="ECO:0007669"/>
    <property type="project" value="UniProtKB-UniRule"/>
</dbReference>
<name>A0A834CWD5_JUGRE</name>
<comment type="caution">
    <text evidence="8">The sequence shown here is derived from an EMBL/GenBank/DDBJ whole genome shotgun (WGS) entry which is preliminary data.</text>
</comment>
<keyword evidence="4 5" id="KW-0949">S-adenosyl-L-methionine</keyword>
<evidence type="ECO:0000256" key="2">
    <source>
        <dbReference type="ARBA" id="ARBA00022603"/>
    </source>
</evidence>
<evidence type="ECO:0000256" key="1">
    <source>
        <dbReference type="ARBA" id="ARBA00008361"/>
    </source>
</evidence>